<dbReference type="EMBL" id="CP117880">
    <property type="protein sequence ID" value="WDF70067.1"/>
    <property type="molecule type" value="Genomic_DNA"/>
</dbReference>
<feature type="transmembrane region" description="Helical" evidence="1">
    <location>
        <begin position="54"/>
        <end position="75"/>
    </location>
</feature>
<keyword evidence="1" id="KW-1133">Transmembrane helix</keyword>
<evidence type="ECO:0008006" key="4">
    <source>
        <dbReference type="Google" id="ProtNLM"/>
    </source>
</evidence>
<dbReference type="RefSeq" id="WP_274268774.1">
    <property type="nucleotide sequence ID" value="NZ_CP117880.1"/>
</dbReference>
<gene>
    <name evidence="2" type="ORF">PQ465_06730</name>
</gene>
<sequence length="112" mass="12117">MERTLAVFIPIALFICVTLCVYFVTRFRYEAITKLGGPIPKSPSTKHSWKRPGIVVVGSGLGLLVTGILLTVGIIQDNDWIGLFIVGTITLFVGVSIIVADKLGDKENEIDG</sequence>
<keyword evidence="1" id="KW-0812">Transmembrane</keyword>
<dbReference type="Proteomes" id="UP001221558">
    <property type="component" value="Chromosome"/>
</dbReference>
<proteinExistence type="predicted"/>
<feature type="transmembrane region" description="Helical" evidence="1">
    <location>
        <begin position="6"/>
        <end position="25"/>
    </location>
</feature>
<protein>
    <recommendedName>
        <fullName evidence="4">SdpI/YhfL protein family protein</fullName>
    </recommendedName>
</protein>
<evidence type="ECO:0000313" key="3">
    <source>
        <dbReference type="Proteomes" id="UP001221558"/>
    </source>
</evidence>
<reference evidence="2 3" key="1">
    <citation type="submission" date="2023-02" db="EMBL/GenBank/DDBJ databases">
        <title>Genome sequence of Sphingobacterium sp. KACC 22765.</title>
        <authorList>
            <person name="Kim S."/>
            <person name="Heo J."/>
            <person name="Kwon S.-W."/>
        </authorList>
    </citation>
    <scope>NUCLEOTIDE SEQUENCE [LARGE SCALE GENOMIC DNA]</scope>
    <source>
        <strain evidence="2 3">KACC 22765</strain>
    </source>
</reference>
<evidence type="ECO:0000256" key="1">
    <source>
        <dbReference type="SAM" id="Phobius"/>
    </source>
</evidence>
<accession>A0ABY7WKE1</accession>
<name>A0ABY7WKE1_9SPHI</name>
<organism evidence="2 3">
    <name type="scientific">Sphingobacterium oryzagri</name>
    <dbReference type="NCBI Taxonomy" id="3025669"/>
    <lineage>
        <taxon>Bacteria</taxon>
        <taxon>Pseudomonadati</taxon>
        <taxon>Bacteroidota</taxon>
        <taxon>Sphingobacteriia</taxon>
        <taxon>Sphingobacteriales</taxon>
        <taxon>Sphingobacteriaceae</taxon>
        <taxon>Sphingobacterium</taxon>
    </lineage>
</organism>
<evidence type="ECO:0000313" key="2">
    <source>
        <dbReference type="EMBL" id="WDF70067.1"/>
    </source>
</evidence>
<feature type="transmembrane region" description="Helical" evidence="1">
    <location>
        <begin position="81"/>
        <end position="100"/>
    </location>
</feature>
<keyword evidence="1" id="KW-0472">Membrane</keyword>
<keyword evidence="3" id="KW-1185">Reference proteome</keyword>